<dbReference type="PROSITE" id="PS51832">
    <property type="entry name" value="HD_GYP"/>
    <property type="match status" value="1"/>
</dbReference>
<protein>
    <recommendedName>
        <fullName evidence="1">HD-GYP domain-containing protein</fullName>
    </recommendedName>
</protein>
<dbReference type="PANTHER" id="PTHR45228:SF8">
    <property type="entry name" value="TWO-COMPONENT RESPONSE REGULATOR-RELATED"/>
    <property type="match status" value="1"/>
</dbReference>
<dbReference type="Proteomes" id="UP001064971">
    <property type="component" value="Plasmid pDAETH-2"/>
</dbReference>
<dbReference type="Pfam" id="PF13487">
    <property type="entry name" value="HD_5"/>
    <property type="match status" value="1"/>
</dbReference>
<dbReference type="CDD" id="cd00077">
    <property type="entry name" value="HDc"/>
    <property type="match status" value="1"/>
</dbReference>
<evidence type="ECO:0000259" key="1">
    <source>
        <dbReference type="PROSITE" id="PS51832"/>
    </source>
</evidence>
<evidence type="ECO:0000313" key="2">
    <source>
        <dbReference type="EMBL" id="BDP44043.1"/>
    </source>
</evidence>
<dbReference type="InterPro" id="IPR029016">
    <property type="entry name" value="GAF-like_dom_sf"/>
</dbReference>
<organism evidence="2 3">
    <name type="scientific">Deinococcus aetherius</name>
    <dbReference type="NCBI Taxonomy" id="200252"/>
    <lineage>
        <taxon>Bacteria</taxon>
        <taxon>Thermotogati</taxon>
        <taxon>Deinococcota</taxon>
        <taxon>Deinococci</taxon>
        <taxon>Deinococcales</taxon>
        <taxon>Deinococcaceae</taxon>
        <taxon>Deinococcus</taxon>
    </lineage>
</organism>
<dbReference type="PANTHER" id="PTHR45228">
    <property type="entry name" value="CYCLIC DI-GMP PHOSPHODIESTERASE TM_0186-RELATED"/>
    <property type="match status" value="1"/>
</dbReference>
<keyword evidence="2" id="KW-0614">Plasmid</keyword>
<accession>A0ABM8AJP2</accession>
<dbReference type="InterPro" id="IPR003018">
    <property type="entry name" value="GAF"/>
</dbReference>
<dbReference type="InterPro" id="IPR052020">
    <property type="entry name" value="Cyclic_di-GMP/3'3'-cGAMP_PDE"/>
</dbReference>
<dbReference type="RefSeq" id="WP_319993762.1">
    <property type="nucleotide sequence ID" value="NZ_AP026562.1"/>
</dbReference>
<dbReference type="EMBL" id="AP026562">
    <property type="protein sequence ID" value="BDP44043.1"/>
    <property type="molecule type" value="Genomic_DNA"/>
</dbReference>
<dbReference type="SMART" id="SM00471">
    <property type="entry name" value="HDc"/>
    <property type="match status" value="1"/>
</dbReference>
<reference evidence="2" key="1">
    <citation type="submission" date="2022-07" db="EMBL/GenBank/DDBJ databases">
        <title>Complete Genome Sequence of the Radioresistant Bacterium Deinococcus aetherius ST0316, Isolated from the Air Dust collected in Lower Stratosphere above Japan.</title>
        <authorList>
            <person name="Satoh K."/>
            <person name="Hagiwara K."/>
            <person name="Katsumata K."/>
            <person name="Kubo A."/>
            <person name="Yokobori S."/>
            <person name="Yamagishi A."/>
            <person name="Oono Y."/>
            <person name="Narumi I."/>
        </authorList>
    </citation>
    <scope>NUCLEOTIDE SEQUENCE</scope>
    <source>
        <strain evidence="2">ST0316</strain>
        <plasmid evidence="2">pDAETH-2</plasmid>
    </source>
</reference>
<gene>
    <name evidence="2" type="ORF">DAETH_40120</name>
</gene>
<dbReference type="SUPFAM" id="SSF109604">
    <property type="entry name" value="HD-domain/PDEase-like"/>
    <property type="match status" value="1"/>
</dbReference>
<evidence type="ECO:0000313" key="3">
    <source>
        <dbReference type="Proteomes" id="UP001064971"/>
    </source>
</evidence>
<dbReference type="Gene3D" id="1.10.3210.10">
    <property type="entry name" value="Hypothetical protein af1432"/>
    <property type="match status" value="1"/>
</dbReference>
<geneLocation type="plasmid" evidence="2 3">
    <name>pDAETH-2</name>
</geneLocation>
<dbReference type="Gene3D" id="3.30.450.40">
    <property type="match status" value="2"/>
</dbReference>
<dbReference type="InterPro" id="IPR003607">
    <property type="entry name" value="HD/PDEase_dom"/>
</dbReference>
<dbReference type="Pfam" id="PF01590">
    <property type="entry name" value="GAF"/>
    <property type="match status" value="1"/>
</dbReference>
<name>A0ABM8AJP2_9DEIO</name>
<sequence>MRAGAGAPPEAPDEAASAGWGALLTRWAAASRTLSGAEAAEVPRRLGEDAAGLLGATRAAYVFGQEGEAAPWGEERALALARRALETGEVQGLHPAWGEALLAAPLLDPAGGHLGAVVVARSPARPFGEADAALLGALACSGAAALSRARAVQAAQDRAEEFRMLAELSGVTLAHTEPAAVAQASLEACRTFLGADHAAYYAPARQVSAEVGEAPGPYRAMLSAQQARRAAGMSSRARRGVQATHAYPQEPDARPDLVAAGVRGVVVAPVVLADGEVEGVVNLVWFRDLPALPRAARALAGRAAELIARAVEREVHLHAVEATREGALLALGLALEARDLETSGHTRRVVALATRLGAVLGLRGDVLEELRQGAYLHDLGKLAVPDAVLLKPGRLTAEEWATMQTHAARGFDLARQMPTLGAETLRVVRHHHERWDGAGYPDGLAGDQISLGARIFAVVDVYDALTSERPYKRAWSPGEALGELRAQAGRHFDPQVVEAFLSLPA</sequence>
<proteinExistence type="predicted"/>
<keyword evidence="3" id="KW-1185">Reference proteome</keyword>
<feature type="domain" description="HD-GYP" evidence="1">
    <location>
        <begin position="320"/>
        <end position="505"/>
    </location>
</feature>
<dbReference type="InterPro" id="IPR037522">
    <property type="entry name" value="HD_GYP_dom"/>
</dbReference>
<dbReference type="SUPFAM" id="SSF55781">
    <property type="entry name" value="GAF domain-like"/>
    <property type="match status" value="2"/>
</dbReference>